<keyword evidence="9" id="KW-1185">Reference proteome</keyword>
<keyword evidence="5 6" id="KW-0067">ATP-binding</keyword>
<dbReference type="InterPro" id="IPR000719">
    <property type="entry name" value="Prot_kinase_dom"/>
</dbReference>
<dbReference type="Proteomes" id="UP000834106">
    <property type="component" value="Chromosome 13"/>
</dbReference>
<dbReference type="SUPFAM" id="SSF56112">
    <property type="entry name" value="Protein kinase-like (PK-like)"/>
    <property type="match status" value="1"/>
</dbReference>
<dbReference type="Pfam" id="PF00069">
    <property type="entry name" value="Pkinase"/>
    <property type="match status" value="1"/>
</dbReference>
<dbReference type="GO" id="GO:0004674">
    <property type="term" value="F:protein serine/threonine kinase activity"/>
    <property type="evidence" value="ECO:0007669"/>
    <property type="project" value="UniProtKB-KW"/>
</dbReference>
<evidence type="ECO:0000256" key="5">
    <source>
        <dbReference type="ARBA" id="ARBA00022840"/>
    </source>
</evidence>
<evidence type="ECO:0000256" key="2">
    <source>
        <dbReference type="ARBA" id="ARBA00022679"/>
    </source>
</evidence>
<evidence type="ECO:0000256" key="6">
    <source>
        <dbReference type="PROSITE-ProRule" id="PRU10141"/>
    </source>
</evidence>
<dbReference type="GO" id="GO:0005524">
    <property type="term" value="F:ATP binding"/>
    <property type="evidence" value="ECO:0007669"/>
    <property type="project" value="UniProtKB-UniRule"/>
</dbReference>
<reference evidence="8" key="1">
    <citation type="submission" date="2023-05" db="EMBL/GenBank/DDBJ databases">
        <authorList>
            <person name="Huff M."/>
        </authorList>
    </citation>
    <scope>NUCLEOTIDE SEQUENCE</scope>
</reference>
<dbReference type="FunFam" id="3.30.200.20:FF:000096">
    <property type="entry name" value="Non-specific serine/threonine protein kinase"/>
    <property type="match status" value="1"/>
</dbReference>
<dbReference type="Gene3D" id="3.30.200.20">
    <property type="entry name" value="Phosphorylase Kinase, domain 1"/>
    <property type="match status" value="1"/>
</dbReference>
<dbReference type="GO" id="GO:0007165">
    <property type="term" value="P:signal transduction"/>
    <property type="evidence" value="ECO:0007669"/>
    <property type="project" value="TreeGrafter"/>
</dbReference>
<proteinExistence type="predicted"/>
<dbReference type="InterPro" id="IPR017441">
    <property type="entry name" value="Protein_kinase_ATP_BS"/>
</dbReference>
<dbReference type="AlphaFoldDB" id="A0AAD1ZX01"/>
<dbReference type="PROSITE" id="PS00107">
    <property type="entry name" value="PROTEIN_KINASE_ATP"/>
    <property type="match status" value="1"/>
</dbReference>
<dbReference type="PANTHER" id="PTHR43895">
    <property type="entry name" value="CALCIUM/CALMODULIN-DEPENDENT PROTEIN KINASE KINASE-RELATED"/>
    <property type="match status" value="1"/>
</dbReference>
<evidence type="ECO:0000256" key="4">
    <source>
        <dbReference type="ARBA" id="ARBA00022777"/>
    </source>
</evidence>
<dbReference type="EMBL" id="OU503048">
    <property type="protein sequence ID" value="CAI9774765.1"/>
    <property type="molecule type" value="Genomic_DNA"/>
</dbReference>
<evidence type="ECO:0000259" key="7">
    <source>
        <dbReference type="Pfam" id="PF00069"/>
    </source>
</evidence>
<dbReference type="PANTHER" id="PTHR43895:SF160">
    <property type="entry name" value="CBL-INTERACTING SERINE_THREONINE-PROTEIN KINASE 14"/>
    <property type="match status" value="1"/>
</dbReference>
<keyword evidence="2" id="KW-0808">Transferase</keyword>
<sequence length="124" mass="13959">MPDIVHEKLNLLPPAAAAGGSRGGEESSVVIFNKYELGQLLGYGAFAKVYHARDVRTGQSVAIKVVDKEWILKENLKENVIREISIMCWLRHPHIVHLHEVLATKTRIYYVMEYAKGGAFLKKS</sequence>
<name>A0AAD1ZX01_9LAMI</name>
<accession>A0AAD1ZX01</accession>
<keyword evidence="1" id="KW-0723">Serine/threonine-protein kinase</keyword>
<evidence type="ECO:0000256" key="1">
    <source>
        <dbReference type="ARBA" id="ARBA00022527"/>
    </source>
</evidence>
<keyword evidence="3 6" id="KW-0547">Nucleotide-binding</keyword>
<dbReference type="InterPro" id="IPR011009">
    <property type="entry name" value="Kinase-like_dom_sf"/>
</dbReference>
<keyword evidence="4" id="KW-0418">Kinase</keyword>
<feature type="binding site" evidence="6">
    <location>
        <position position="73"/>
    </location>
    <ligand>
        <name>ATP</name>
        <dbReference type="ChEBI" id="CHEBI:30616"/>
    </ligand>
</feature>
<organism evidence="8 9">
    <name type="scientific">Fraxinus pennsylvanica</name>
    <dbReference type="NCBI Taxonomy" id="56036"/>
    <lineage>
        <taxon>Eukaryota</taxon>
        <taxon>Viridiplantae</taxon>
        <taxon>Streptophyta</taxon>
        <taxon>Embryophyta</taxon>
        <taxon>Tracheophyta</taxon>
        <taxon>Spermatophyta</taxon>
        <taxon>Magnoliopsida</taxon>
        <taxon>eudicotyledons</taxon>
        <taxon>Gunneridae</taxon>
        <taxon>Pentapetalae</taxon>
        <taxon>asterids</taxon>
        <taxon>lamiids</taxon>
        <taxon>Lamiales</taxon>
        <taxon>Oleaceae</taxon>
        <taxon>Oleeae</taxon>
        <taxon>Fraxinus</taxon>
    </lineage>
</organism>
<evidence type="ECO:0000313" key="8">
    <source>
        <dbReference type="EMBL" id="CAI9774765.1"/>
    </source>
</evidence>
<protein>
    <recommendedName>
        <fullName evidence="7">Protein kinase domain-containing protein</fullName>
    </recommendedName>
</protein>
<feature type="domain" description="Protein kinase" evidence="7">
    <location>
        <begin position="35"/>
        <end position="120"/>
    </location>
</feature>
<gene>
    <name evidence="8" type="ORF">FPE_LOCUS22195</name>
</gene>
<evidence type="ECO:0000313" key="9">
    <source>
        <dbReference type="Proteomes" id="UP000834106"/>
    </source>
</evidence>
<evidence type="ECO:0000256" key="3">
    <source>
        <dbReference type="ARBA" id="ARBA00022741"/>
    </source>
</evidence>